<proteinExistence type="predicted"/>
<gene>
    <name evidence="2" type="ORF">EGH31_1647</name>
</gene>
<dbReference type="GO" id="GO:0015074">
    <property type="term" value="P:DNA integration"/>
    <property type="evidence" value="ECO:0007669"/>
    <property type="project" value="InterPro"/>
</dbReference>
<reference evidence="2 3" key="1">
    <citation type="submission" date="2018-12" db="EMBL/GenBank/DDBJ databases">
        <authorList>
            <person name="Fluit A.C."/>
        </authorList>
    </citation>
    <scope>NUCLEOTIDE SEQUENCE [LARGE SCALE GENOMIC DNA]</scope>
    <source>
        <strain evidence="2 3">16-549009</strain>
    </source>
</reference>
<feature type="domain" description="Integrase catalytic" evidence="1">
    <location>
        <begin position="8"/>
        <end position="53"/>
    </location>
</feature>
<evidence type="ECO:0000259" key="1">
    <source>
        <dbReference type="Pfam" id="PF13683"/>
    </source>
</evidence>
<dbReference type="InterPro" id="IPR050900">
    <property type="entry name" value="Transposase_IS3/IS150/IS904"/>
</dbReference>
<sequence>MLEDKAVQSMSRRGNCYDNAVIESFFAILKSECFYSRTYHSIAELQAEIEEYLS</sequence>
<dbReference type="SUPFAM" id="SSF53098">
    <property type="entry name" value="Ribonuclease H-like"/>
    <property type="match status" value="1"/>
</dbReference>
<evidence type="ECO:0000313" key="3">
    <source>
        <dbReference type="Proteomes" id="UP000294998"/>
    </source>
</evidence>
<name>A0AAQ1YKH9_HAEHA</name>
<dbReference type="RefSeq" id="WP_208107097.1">
    <property type="nucleotide sequence ID" value="NZ_RWKG01000042.1"/>
</dbReference>
<protein>
    <submittedName>
        <fullName evidence="2">Mobile element protein</fullName>
    </submittedName>
</protein>
<dbReference type="Pfam" id="PF13683">
    <property type="entry name" value="rve_3"/>
    <property type="match status" value="1"/>
</dbReference>
<organism evidence="2 3">
    <name type="scientific">Haemophilus haemolyticus</name>
    <dbReference type="NCBI Taxonomy" id="726"/>
    <lineage>
        <taxon>Bacteria</taxon>
        <taxon>Pseudomonadati</taxon>
        <taxon>Pseudomonadota</taxon>
        <taxon>Gammaproteobacteria</taxon>
        <taxon>Pasteurellales</taxon>
        <taxon>Pasteurellaceae</taxon>
        <taxon>Haemophilus</taxon>
    </lineage>
</organism>
<dbReference type="InterPro" id="IPR001584">
    <property type="entry name" value="Integrase_cat-core"/>
</dbReference>
<dbReference type="InterPro" id="IPR012337">
    <property type="entry name" value="RNaseH-like_sf"/>
</dbReference>
<comment type="caution">
    <text evidence="2">The sequence shown here is derived from an EMBL/GenBank/DDBJ whole genome shotgun (WGS) entry which is preliminary data.</text>
</comment>
<dbReference type="EMBL" id="RWKG01000042">
    <property type="protein sequence ID" value="TDN40827.1"/>
    <property type="molecule type" value="Genomic_DNA"/>
</dbReference>
<dbReference type="Proteomes" id="UP000294998">
    <property type="component" value="Unassembled WGS sequence"/>
</dbReference>
<dbReference type="PANTHER" id="PTHR46889">
    <property type="entry name" value="TRANSPOSASE INSF FOR INSERTION SEQUENCE IS3B-RELATED"/>
    <property type="match status" value="1"/>
</dbReference>
<dbReference type="PANTHER" id="PTHR46889:SF4">
    <property type="entry name" value="TRANSPOSASE INSO FOR INSERTION SEQUENCE ELEMENT IS911B-RELATED"/>
    <property type="match status" value="1"/>
</dbReference>
<accession>A0AAQ1YKH9</accession>
<dbReference type="AlphaFoldDB" id="A0AAQ1YKH9"/>
<evidence type="ECO:0000313" key="2">
    <source>
        <dbReference type="EMBL" id="TDN40827.1"/>
    </source>
</evidence>